<evidence type="ECO:0000256" key="3">
    <source>
        <dbReference type="ARBA" id="ARBA00022801"/>
    </source>
</evidence>
<organism evidence="8 9">
    <name type="scientific">Pseudozyma flocculosa PF-1</name>
    <dbReference type="NCBI Taxonomy" id="1277687"/>
    <lineage>
        <taxon>Eukaryota</taxon>
        <taxon>Fungi</taxon>
        <taxon>Dikarya</taxon>
        <taxon>Basidiomycota</taxon>
        <taxon>Ustilaginomycotina</taxon>
        <taxon>Ustilaginomycetes</taxon>
        <taxon>Ustilaginales</taxon>
        <taxon>Ustilaginaceae</taxon>
        <taxon>Pseudozyma</taxon>
    </lineage>
</organism>
<evidence type="ECO:0000256" key="6">
    <source>
        <dbReference type="SAM" id="SignalP"/>
    </source>
</evidence>
<name>A0A061H3D3_9BASI</name>
<accession>A0A061H3D3</accession>
<protein>
    <recommendedName>
        <fullName evidence="7">DAPG hydrolase PhiG domain-containing protein</fullName>
    </recommendedName>
</protein>
<reference evidence="8 9" key="1">
    <citation type="journal article" date="2013" name="Plant Cell">
        <title>The transition from a phytopathogenic smut ancestor to an anamorphic biocontrol agent deciphered by comparative whole-genome analysis.</title>
        <authorList>
            <person name="Lefebvre F."/>
            <person name="Joly D.L."/>
            <person name="Labbe C."/>
            <person name="Teichmann B."/>
            <person name="Linning R."/>
            <person name="Belzile F."/>
            <person name="Bakkeren G."/>
            <person name="Belanger R.R."/>
        </authorList>
    </citation>
    <scope>NUCLEOTIDE SEQUENCE [LARGE SCALE GENOMIC DNA]</scope>
    <source>
        <strain evidence="8 9">PF-1</strain>
    </source>
</reference>
<dbReference type="GO" id="GO:0046872">
    <property type="term" value="F:metal ion binding"/>
    <property type="evidence" value="ECO:0007669"/>
    <property type="project" value="UniProtKB-KW"/>
</dbReference>
<sequence>MRLGTTPLVLLPLLVPLVWGKQASHADIMADAPPGMIPYTYYQPELIDQYSKNAVAVRGKPYERFFTRNLYVRPSMVEPSRSPICCETQALQPDLSDLDTILVPASTTLQHEDAWCAYNQSGAGYVSSRTYFPGATADMVQWWMWWHSGESERYMLWHPYAHVSISSSASATFDNPLFDDKQKLYGSVHTIREIIGDTQEDIAIHWFPPAHFGLDESRFEQAGVVADACGEIYLGPLKVIDMIHLWYKSPDGDGLVLRSRYFLASRVSLLGLLPLDPIASPLGIQKAFVGRHIASLQFAHDQQEFTHLGGFLPHIYRRFAKPPSNATATDTASSDGPVAVVAAALSGLGTLFDGGASSNVDAAPSKGGMVKKTKRPTPA</sequence>
<keyword evidence="4" id="KW-0862">Zinc</keyword>
<keyword evidence="2" id="KW-0479">Metal-binding</keyword>
<evidence type="ECO:0000256" key="1">
    <source>
        <dbReference type="ARBA" id="ARBA00001947"/>
    </source>
</evidence>
<evidence type="ECO:0000313" key="9">
    <source>
        <dbReference type="Proteomes" id="UP000053664"/>
    </source>
</evidence>
<evidence type="ECO:0000256" key="2">
    <source>
        <dbReference type="ARBA" id="ARBA00022723"/>
    </source>
</evidence>
<feature type="chain" id="PRO_5001599676" description="DAPG hydrolase PhiG domain-containing protein" evidence="6">
    <location>
        <begin position="21"/>
        <end position="379"/>
    </location>
</feature>
<feature type="domain" description="DAPG hydrolase PhiG" evidence="7">
    <location>
        <begin position="93"/>
        <end position="317"/>
    </location>
</feature>
<dbReference type="KEGG" id="pfp:PFL1_05464"/>
<evidence type="ECO:0000256" key="5">
    <source>
        <dbReference type="SAM" id="MobiDB-lite"/>
    </source>
</evidence>
<dbReference type="GeneID" id="19319554"/>
<dbReference type="eggNOG" id="ENOG502SQZQ">
    <property type="taxonomic scope" value="Eukaryota"/>
</dbReference>
<dbReference type="HOGENOM" id="CLU_055313_0_1_1"/>
<feature type="region of interest" description="Disordered" evidence="5">
    <location>
        <begin position="359"/>
        <end position="379"/>
    </location>
</feature>
<dbReference type="GO" id="GO:0016787">
    <property type="term" value="F:hydrolase activity"/>
    <property type="evidence" value="ECO:0007669"/>
    <property type="project" value="UniProtKB-KW"/>
</dbReference>
<dbReference type="InterPro" id="IPR041526">
    <property type="entry name" value="DAPG_hydrolase"/>
</dbReference>
<evidence type="ECO:0000256" key="4">
    <source>
        <dbReference type="ARBA" id="ARBA00022833"/>
    </source>
</evidence>
<dbReference type="AlphaFoldDB" id="A0A061H3D3"/>
<feature type="signal peptide" evidence="6">
    <location>
        <begin position="1"/>
        <end position="20"/>
    </location>
</feature>
<dbReference type="OrthoDB" id="3335931at2759"/>
<dbReference type="Proteomes" id="UP000053664">
    <property type="component" value="Unassembled WGS sequence"/>
</dbReference>
<keyword evidence="6" id="KW-0732">Signal</keyword>
<dbReference type="EMBL" id="KE361642">
    <property type="protein sequence ID" value="EPQ26829.1"/>
    <property type="molecule type" value="Genomic_DNA"/>
</dbReference>
<dbReference type="Pfam" id="PF18089">
    <property type="entry name" value="DAPG_hydrolase"/>
    <property type="match status" value="1"/>
</dbReference>
<comment type="cofactor">
    <cofactor evidence="1">
        <name>Zn(2+)</name>
        <dbReference type="ChEBI" id="CHEBI:29105"/>
    </cofactor>
</comment>
<feature type="compositionally biased region" description="Basic residues" evidence="5">
    <location>
        <begin position="369"/>
        <end position="379"/>
    </location>
</feature>
<proteinExistence type="predicted"/>
<evidence type="ECO:0000313" key="8">
    <source>
        <dbReference type="EMBL" id="EPQ26829.1"/>
    </source>
</evidence>
<gene>
    <name evidence="8" type="ORF">PFL1_05464</name>
</gene>
<dbReference type="RefSeq" id="XP_007881191.1">
    <property type="nucleotide sequence ID" value="XM_007883000.1"/>
</dbReference>
<keyword evidence="3" id="KW-0378">Hydrolase</keyword>
<evidence type="ECO:0000259" key="7">
    <source>
        <dbReference type="Pfam" id="PF18089"/>
    </source>
</evidence>